<dbReference type="EMBL" id="PP079416">
    <property type="protein sequence ID" value="WWO60339.1"/>
    <property type="molecule type" value="Genomic_DNA"/>
</dbReference>
<dbReference type="Proteomes" id="UP001362383">
    <property type="component" value="Segment"/>
</dbReference>
<evidence type="ECO:0000313" key="1">
    <source>
        <dbReference type="EMBL" id="WWO60339.1"/>
    </source>
</evidence>
<accession>A0ABZ2GY62</accession>
<protein>
    <submittedName>
        <fullName evidence="1">Uncharacterized protein</fullName>
    </submittedName>
</protein>
<reference evidence="1 2" key="1">
    <citation type="submission" date="2024-01" db="EMBL/GenBank/DDBJ databases">
        <title>Novel lytic viruses for Xanthomonas sp. and Stenotrophomonas maltophilia.</title>
        <authorList>
            <person name="Petrzik K."/>
            <person name="Brazdova S."/>
            <person name="Sovova L."/>
            <person name="Neoralova M."/>
        </authorList>
    </citation>
    <scope>NUCLEOTIDE SEQUENCE [LARGE SCALE GENOMIC DNA]</scope>
</reference>
<proteinExistence type="predicted"/>
<organism evidence="1 2">
    <name type="scientific">Stenotrophomonas phage SB2</name>
    <dbReference type="NCBI Taxonomy" id="3117468"/>
    <lineage>
        <taxon>Viruses</taxon>
        <taxon>Duplodnaviria</taxon>
        <taxon>Heunggongvirae</taxon>
        <taxon>Uroviricota</taxon>
        <taxon>Caudoviricetes</taxon>
        <taxon>Autographivirales</taxon>
        <taxon>Autonotataviridae</taxon>
        <taxon>Gujervirinae</taxon>
        <taxon>Ponderosavirus</taxon>
        <taxon>Ponderosavirus SB2</taxon>
    </lineage>
</organism>
<keyword evidence="2" id="KW-1185">Reference proteome</keyword>
<sequence>MATKITNRITINVPLRHLDTIKPALDRLTLIAGGVTGTAGYGVWFDANGTRHRDDLVVLTWHFTDEASLSVDSAARMLVDDLFAAGEKSVFKDRFYTGKVAGMLSNVHGFKVAPGHATRIIYPMPLYTKTTNPLGVIADDQSLRHLNS</sequence>
<name>A0ABZ2GY62_9CAUD</name>
<evidence type="ECO:0000313" key="2">
    <source>
        <dbReference type="Proteomes" id="UP001362383"/>
    </source>
</evidence>